<dbReference type="EMBL" id="JBHUFP010000005">
    <property type="protein sequence ID" value="MFD1805805.1"/>
    <property type="molecule type" value="Genomic_DNA"/>
</dbReference>
<evidence type="ECO:0000256" key="6">
    <source>
        <dbReference type="ARBA" id="ARBA00023136"/>
    </source>
</evidence>
<dbReference type="RefSeq" id="WP_379097068.1">
    <property type="nucleotide sequence ID" value="NZ_JBHUFP010000005.1"/>
</dbReference>
<accession>A0ABW4NU19</accession>
<evidence type="ECO:0000256" key="1">
    <source>
        <dbReference type="ARBA" id="ARBA00004241"/>
    </source>
</evidence>
<evidence type="ECO:0000256" key="5">
    <source>
        <dbReference type="ARBA" id="ARBA00022729"/>
    </source>
</evidence>
<proteinExistence type="predicted"/>
<dbReference type="SUPFAM" id="SSF54523">
    <property type="entry name" value="Pili subunits"/>
    <property type="match status" value="1"/>
</dbReference>
<name>A0ABW4NU19_9PAST</name>
<feature type="domain" description="Trimeric autotransporter adhesin YadA-like C-terminal membrane anchor" evidence="10">
    <location>
        <begin position="206"/>
        <end position="266"/>
    </location>
</feature>
<protein>
    <submittedName>
        <fullName evidence="11">YadA C-terminal domain-containing protein</fullName>
    </submittedName>
</protein>
<dbReference type="Gene3D" id="3.30.1300.30">
    <property type="entry name" value="GSPII I/J protein-like"/>
    <property type="match status" value="1"/>
</dbReference>
<gene>
    <name evidence="11" type="ORF">ACFSAV_05345</name>
</gene>
<dbReference type="Proteomes" id="UP001597420">
    <property type="component" value="Unassembled WGS sequence"/>
</dbReference>
<feature type="chain" id="PRO_5045497754" evidence="9">
    <location>
        <begin position="24"/>
        <end position="266"/>
    </location>
</feature>
<evidence type="ECO:0000259" key="10">
    <source>
        <dbReference type="Pfam" id="PF03895"/>
    </source>
</evidence>
<evidence type="ECO:0000313" key="12">
    <source>
        <dbReference type="Proteomes" id="UP001597420"/>
    </source>
</evidence>
<sequence length="266" mass="29431">MNLSKIAVGVAVSLCLISNSALSESKSLTGKVYDRTLSIVDEWKAGGEKNEELRKKAIEHTKLFEDLYHVKYNNYGNKRLYYLFDMINDEINKNTRDISEVIETVENNYRFANKLWVEKANIDTVEKNSANILANKISIESNKMAIVENKVTIETNKTAIADNKSKITLNREAIQAVNERLNARIDSLNQNLRRGLATQSALNGLFQPYNVGKVSLTAAVGGYQSNSAIAIGTGYRFNENIAAKAGLSKSVGGSALSYSVGVNYEF</sequence>
<organism evidence="11 12">
    <name type="scientific">Pasteurella oralis</name>
    <dbReference type="NCBI Taxonomy" id="1071947"/>
    <lineage>
        <taxon>Bacteria</taxon>
        <taxon>Pseudomonadati</taxon>
        <taxon>Pseudomonadota</taxon>
        <taxon>Gammaproteobacteria</taxon>
        <taxon>Pasteurellales</taxon>
        <taxon>Pasteurellaceae</taxon>
        <taxon>Pasteurella</taxon>
    </lineage>
</organism>
<feature type="coiled-coil region" evidence="8">
    <location>
        <begin position="171"/>
        <end position="198"/>
    </location>
</feature>
<dbReference type="InterPro" id="IPR045584">
    <property type="entry name" value="Pilin-like"/>
</dbReference>
<comment type="caution">
    <text evidence="11">The sequence shown here is derived from an EMBL/GenBank/DDBJ whole genome shotgun (WGS) entry which is preliminary data.</text>
</comment>
<evidence type="ECO:0000313" key="11">
    <source>
        <dbReference type="EMBL" id="MFD1805805.1"/>
    </source>
</evidence>
<evidence type="ECO:0000256" key="2">
    <source>
        <dbReference type="ARBA" id="ARBA00004442"/>
    </source>
</evidence>
<dbReference type="Pfam" id="PF03895">
    <property type="entry name" value="YadA_anchor"/>
    <property type="match status" value="1"/>
</dbReference>
<evidence type="ECO:0000256" key="3">
    <source>
        <dbReference type="ARBA" id="ARBA00022452"/>
    </source>
</evidence>
<evidence type="ECO:0000256" key="4">
    <source>
        <dbReference type="ARBA" id="ARBA00022692"/>
    </source>
</evidence>
<evidence type="ECO:0000256" key="9">
    <source>
        <dbReference type="SAM" id="SignalP"/>
    </source>
</evidence>
<evidence type="ECO:0000256" key="8">
    <source>
        <dbReference type="SAM" id="Coils"/>
    </source>
</evidence>
<keyword evidence="7" id="KW-0998">Cell outer membrane</keyword>
<keyword evidence="6" id="KW-0472">Membrane</keyword>
<dbReference type="InterPro" id="IPR005594">
    <property type="entry name" value="YadA_C"/>
</dbReference>
<feature type="signal peptide" evidence="9">
    <location>
        <begin position="1"/>
        <end position="23"/>
    </location>
</feature>
<evidence type="ECO:0000256" key="7">
    <source>
        <dbReference type="ARBA" id="ARBA00023237"/>
    </source>
</evidence>
<keyword evidence="3" id="KW-1134">Transmembrane beta strand</keyword>
<keyword evidence="5 9" id="KW-0732">Signal</keyword>
<reference evidence="12" key="1">
    <citation type="journal article" date="2019" name="Int. J. Syst. Evol. Microbiol.">
        <title>The Global Catalogue of Microorganisms (GCM) 10K type strain sequencing project: providing services to taxonomists for standard genome sequencing and annotation.</title>
        <authorList>
            <consortium name="The Broad Institute Genomics Platform"/>
            <consortium name="The Broad Institute Genome Sequencing Center for Infectious Disease"/>
            <person name="Wu L."/>
            <person name="Ma J."/>
        </authorList>
    </citation>
    <scope>NUCLEOTIDE SEQUENCE [LARGE SCALE GENOMIC DNA]</scope>
    <source>
        <strain evidence="12">CCM 7950</strain>
    </source>
</reference>
<keyword evidence="8" id="KW-0175">Coiled coil</keyword>
<keyword evidence="12" id="KW-1185">Reference proteome</keyword>
<keyword evidence="4" id="KW-0812">Transmembrane</keyword>
<comment type="subcellular location">
    <subcellularLocation>
        <location evidence="2">Cell outer membrane</location>
    </subcellularLocation>
    <subcellularLocation>
        <location evidence="1">Cell surface</location>
    </subcellularLocation>
</comment>